<dbReference type="SUPFAM" id="SSF141523">
    <property type="entry name" value="L,D-transpeptidase catalytic domain-like"/>
    <property type="match status" value="1"/>
</dbReference>
<comment type="pathway">
    <text evidence="1 9">Cell wall biogenesis; peptidoglycan biosynthesis.</text>
</comment>
<dbReference type="GO" id="GO:0005576">
    <property type="term" value="C:extracellular region"/>
    <property type="evidence" value="ECO:0007669"/>
    <property type="project" value="TreeGrafter"/>
</dbReference>
<keyword evidence="3" id="KW-0328">Glycosyltransferase</keyword>
<dbReference type="CDD" id="cd16913">
    <property type="entry name" value="YkuD_like"/>
    <property type="match status" value="1"/>
</dbReference>
<organism evidence="11 12">
    <name type="scientific">Enterovirga rhinocerotis</name>
    <dbReference type="NCBI Taxonomy" id="1339210"/>
    <lineage>
        <taxon>Bacteria</taxon>
        <taxon>Pseudomonadati</taxon>
        <taxon>Pseudomonadota</taxon>
        <taxon>Alphaproteobacteria</taxon>
        <taxon>Hyphomicrobiales</taxon>
        <taxon>Methylobacteriaceae</taxon>
        <taxon>Enterovirga</taxon>
    </lineage>
</organism>
<keyword evidence="7 9" id="KW-0573">Peptidoglycan synthesis</keyword>
<dbReference type="Gene3D" id="2.40.440.10">
    <property type="entry name" value="L,D-transpeptidase catalytic domain-like"/>
    <property type="match status" value="1"/>
</dbReference>
<evidence type="ECO:0000256" key="1">
    <source>
        <dbReference type="ARBA" id="ARBA00004752"/>
    </source>
</evidence>
<evidence type="ECO:0000256" key="5">
    <source>
        <dbReference type="ARBA" id="ARBA00022801"/>
    </source>
</evidence>
<comment type="caution">
    <text evidence="11">The sequence shown here is derived from an EMBL/GenBank/DDBJ whole genome shotgun (WGS) entry which is preliminary data.</text>
</comment>
<comment type="similarity">
    <text evidence="2">Belongs to the YkuD family.</text>
</comment>
<dbReference type="InterPro" id="IPR038063">
    <property type="entry name" value="Transpep_catalytic_dom"/>
</dbReference>
<dbReference type="GO" id="GO:0008360">
    <property type="term" value="P:regulation of cell shape"/>
    <property type="evidence" value="ECO:0007669"/>
    <property type="project" value="UniProtKB-UniRule"/>
</dbReference>
<reference evidence="11 12" key="1">
    <citation type="submission" date="2019-03" db="EMBL/GenBank/DDBJ databases">
        <title>Genomic Encyclopedia of Type Strains, Phase IV (KMG-IV): sequencing the most valuable type-strain genomes for metagenomic binning, comparative biology and taxonomic classification.</title>
        <authorList>
            <person name="Goeker M."/>
        </authorList>
    </citation>
    <scope>NUCLEOTIDE SEQUENCE [LARGE SCALE GENOMIC DNA]</scope>
    <source>
        <strain evidence="11 12">DSM 25903</strain>
    </source>
</reference>
<accession>A0A4R7BWX6</accession>
<evidence type="ECO:0000256" key="4">
    <source>
        <dbReference type="ARBA" id="ARBA00022679"/>
    </source>
</evidence>
<sequence>MNITQNGGPPRLGASQIRRLALVVAACLGCLLAAKAHARERVSFDAGGVPAGTIVVRTSERALYLVDGYGSALRYRVAVGRPGKQWFGWSQIDGKHVHPAWSPPDEVRRDNPRLPDVIPGGSPANPMGPRALTLSGGEYAIHGTNRPSSVGTFASYGCIRMYNADIVDLYERVRVGTRVVVVR</sequence>
<keyword evidence="4" id="KW-0808">Transferase</keyword>
<dbReference type="OrthoDB" id="9813664at2"/>
<feature type="active site" description="Proton donor/acceptor" evidence="9">
    <location>
        <position position="142"/>
    </location>
</feature>
<gene>
    <name evidence="11" type="ORF">EV668_3245</name>
</gene>
<protein>
    <submittedName>
        <fullName evidence="11">L,D-transpeptidase-like protein</fullName>
    </submittedName>
</protein>
<dbReference type="GO" id="GO:0071555">
    <property type="term" value="P:cell wall organization"/>
    <property type="evidence" value="ECO:0007669"/>
    <property type="project" value="UniProtKB-UniRule"/>
</dbReference>
<dbReference type="FunFam" id="2.40.440.10:FF:000002">
    <property type="entry name" value="L,D-transpeptidase ErfK/SrfK"/>
    <property type="match status" value="1"/>
</dbReference>
<feature type="domain" description="L,D-TPase catalytic" evidence="10">
    <location>
        <begin position="52"/>
        <end position="182"/>
    </location>
</feature>
<evidence type="ECO:0000256" key="6">
    <source>
        <dbReference type="ARBA" id="ARBA00022960"/>
    </source>
</evidence>
<evidence type="ECO:0000256" key="9">
    <source>
        <dbReference type="PROSITE-ProRule" id="PRU01373"/>
    </source>
</evidence>
<keyword evidence="12" id="KW-1185">Reference proteome</keyword>
<dbReference type="InterPro" id="IPR050979">
    <property type="entry name" value="LD-transpeptidase"/>
</dbReference>
<feature type="active site" description="Nucleophile" evidence="9">
    <location>
        <position position="158"/>
    </location>
</feature>
<dbReference type="GO" id="GO:0018104">
    <property type="term" value="P:peptidoglycan-protein cross-linking"/>
    <property type="evidence" value="ECO:0007669"/>
    <property type="project" value="TreeGrafter"/>
</dbReference>
<keyword evidence="8 9" id="KW-0961">Cell wall biogenesis/degradation</keyword>
<keyword evidence="5" id="KW-0378">Hydrolase</keyword>
<dbReference type="PANTHER" id="PTHR30582:SF24">
    <property type="entry name" value="L,D-TRANSPEPTIDASE ERFK_SRFK-RELATED"/>
    <property type="match status" value="1"/>
</dbReference>
<dbReference type="UniPathway" id="UPA00219"/>
<proteinExistence type="inferred from homology"/>
<evidence type="ECO:0000313" key="12">
    <source>
        <dbReference type="Proteomes" id="UP000295122"/>
    </source>
</evidence>
<evidence type="ECO:0000256" key="2">
    <source>
        <dbReference type="ARBA" id="ARBA00005992"/>
    </source>
</evidence>
<evidence type="ECO:0000256" key="7">
    <source>
        <dbReference type="ARBA" id="ARBA00022984"/>
    </source>
</evidence>
<name>A0A4R7BWX6_9HYPH</name>
<dbReference type="InterPro" id="IPR005490">
    <property type="entry name" value="LD_TPept_cat_dom"/>
</dbReference>
<dbReference type="GO" id="GO:0016757">
    <property type="term" value="F:glycosyltransferase activity"/>
    <property type="evidence" value="ECO:0007669"/>
    <property type="project" value="UniProtKB-KW"/>
</dbReference>
<dbReference type="GO" id="GO:0071972">
    <property type="term" value="F:peptidoglycan L,D-transpeptidase activity"/>
    <property type="evidence" value="ECO:0007669"/>
    <property type="project" value="TreeGrafter"/>
</dbReference>
<evidence type="ECO:0000259" key="10">
    <source>
        <dbReference type="PROSITE" id="PS52029"/>
    </source>
</evidence>
<evidence type="ECO:0000313" key="11">
    <source>
        <dbReference type="EMBL" id="TDR90394.1"/>
    </source>
</evidence>
<evidence type="ECO:0000256" key="8">
    <source>
        <dbReference type="ARBA" id="ARBA00023316"/>
    </source>
</evidence>
<dbReference type="AlphaFoldDB" id="A0A4R7BWX6"/>
<evidence type="ECO:0000256" key="3">
    <source>
        <dbReference type="ARBA" id="ARBA00022676"/>
    </source>
</evidence>
<keyword evidence="6 9" id="KW-0133">Cell shape</keyword>
<dbReference type="Pfam" id="PF03734">
    <property type="entry name" value="YkuD"/>
    <property type="match status" value="1"/>
</dbReference>
<dbReference type="PANTHER" id="PTHR30582">
    <property type="entry name" value="L,D-TRANSPEPTIDASE"/>
    <property type="match status" value="1"/>
</dbReference>
<dbReference type="RefSeq" id="WP_133771757.1">
    <property type="nucleotide sequence ID" value="NZ_SNZR01000013.1"/>
</dbReference>
<dbReference type="EMBL" id="SNZR01000013">
    <property type="protein sequence ID" value="TDR90394.1"/>
    <property type="molecule type" value="Genomic_DNA"/>
</dbReference>
<dbReference type="Proteomes" id="UP000295122">
    <property type="component" value="Unassembled WGS sequence"/>
</dbReference>
<dbReference type="PROSITE" id="PS52029">
    <property type="entry name" value="LD_TPASE"/>
    <property type="match status" value="1"/>
</dbReference>